<protein>
    <submittedName>
        <fullName evidence="2">Uncharacterized protein</fullName>
    </submittedName>
</protein>
<feature type="region of interest" description="Disordered" evidence="1">
    <location>
        <begin position="1"/>
        <end position="38"/>
    </location>
</feature>
<accession>A0ABR2HRC9</accession>
<evidence type="ECO:0000313" key="3">
    <source>
        <dbReference type="Proteomes" id="UP001390339"/>
    </source>
</evidence>
<organism evidence="2 3">
    <name type="scientific">Apiospora arundinis</name>
    <dbReference type="NCBI Taxonomy" id="335852"/>
    <lineage>
        <taxon>Eukaryota</taxon>
        <taxon>Fungi</taxon>
        <taxon>Dikarya</taxon>
        <taxon>Ascomycota</taxon>
        <taxon>Pezizomycotina</taxon>
        <taxon>Sordariomycetes</taxon>
        <taxon>Xylariomycetidae</taxon>
        <taxon>Amphisphaeriales</taxon>
        <taxon>Apiosporaceae</taxon>
        <taxon>Apiospora</taxon>
    </lineage>
</organism>
<feature type="compositionally biased region" description="Polar residues" evidence="1">
    <location>
        <begin position="241"/>
        <end position="258"/>
    </location>
</feature>
<feature type="compositionally biased region" description="Low complexity" evidence="1">
    <location>
        <begin position="98"/>
        <end position="112"/>
    </location>
</feature>
<evidence type="ECO:0000313" key="2">
    <source>
        <dbReference type="EMBL" id="KAK8851449.1"/>
    </source>
</evidence>
<reference evidence="2 3" key="1">
    <citation type="journal article" date="2024" name="IMA Fungus">
        <title>Apiospora arundinis, a panoply of carbohydrate-active enzymes and secondary metabolites.</title>
        <authorList>
            <person name="Sorensen T."/>
            <person name="Petersen C."/>
            <person name="Muurmann A.T."/>
            <person name="Christiansen J.V."/>
            <person name="Brundto M.L."/>
            <person name="Overgaard C.K."/>
            <person name="Boysen A.T."/>
            <person name="Wollenberg R.D."/>
            <person name="Larsen T.O."/>
            <person name="Sorensen J.L."/>
            <person name="Nielsen K.L."/>
            <person name="Sondergaard T.E."/>
        </authorList>
    </citation>
    <scope>NUCLEOTIDE SEQUENCE [LARGE SCALE GENOMIC DNA]</scope>
    <source>
        <strain evidence="2 3">AAU 773</strain>
    </source>
</reference>
<dbReference type="EMBL" id="JAPCWZ010000009">
    <property type="protein sequence ID" value="KAK8851449.1"/>
    <property type="molecule type" value="Genomic_DNA"/>
</dbReference>
<keyword evidence="3" id="KW-1185">Reference proteome</keyword>
<gene>
    <name evidence="2" type="ORF">PGQ11_013928</name>
</gene>
<feature type="compositionally biased region" description="Polar residues" evidence="1">
    <location>
        <begin position="21"/>
        <end position="30"/>
    </location>
</feature>
<comment type="caution">
    <text evidence="2">The sequence shown here is derived from an EMBL/GenBank/DDBJ whole genome shotgun (WGS) entry which is preliminary data.</text>
</comment>
<proteinExistence type="predicted"/>
<sequence>MTDLFKSDGQRPMPEAAKDSNVVTGTSMKLEQTPHRSESTQAIQLMTRAHEVLNLAIKLLDTLRWIERATKLMVTIGDELSATLGKKQREKGDDSDGDSVSVLDSMSSGSPSRTAKPDWDHAAEELRSHWNAIRQYVECQWRLCTALETDRRLAELRCRAQIDVIYSAMAHQDKEFNRRMVTTLSEKSTIAGSQINPEASSAKQADRESPSRERQAATRIRRRQNRQRRVSVSAYGRSRSLIRNQSVTSYTRGRSSGKGSYGESQRE</sequence>
<feature type="region of interest" description="Disordered" evidence="1">
    <location>
        <begin position="86"/>
        <end position="120"/>
    </location>
</feature>
<feature type="compositionally biased region" description="Basic and acidic residues" evidence="1">
    <location>
        <begin position="204"/>
        <end position="216"/>
    </location>
</feature>
<feature type="region of interest" description="Disordered" evidence="1">
    <location>
        <begin position="188"/>
        <end position="267"/>
    </location>
</feature>
<dbReference type="Proteomes" id="UP001390339">
    <property type="component" value="Unassembled WGS sequence"/>
</dbReference>
<evidence type="ECO:0000256" key="1">
    <source>
        <dbReference type="SAM" id="MobiDB-lite"/>
    </source>
</evidence>
<feature type="compositionally biased region" description="Polar residues" evidence="1">
    <location>
        <begin position="188"/>
        <end position="203"/>
    </location>
</feature>
<name>A0ABR2HRC9_9PEZI</name>
<feature type="compositionally biased region" description="Basic residues" evidence="1">
    <location>
        <begin position="219"/>
        <end position="229"/>
    </location>
</feature>